<keyword evidence="2" id="KW-0808">Transferase</keyword>
<comment type="caution">
    <text evidence="3">The sequence shown here is derived from an EMBL/GenBank/DDBJ whole genome shotgun (WGS) entry which is preliminary data.</text>
</comment>
<dbReference type="PIRSF" id="PIRSF006221">
    <property type="entry name" value="Ketosamine-3-kinase"/>
    <property type="match status" value="1"/>
</dbReference>
<dbReference type="STRING" id="505317.OA57_04235"/>
<evidence type="ECO:0000256" key="1">
    <source>
        <dbReference type="ARBA" id="ARBA00009460"/>
    </source>
</evidence>
<dbReference type="EMBL" id="JSUM01000006">
    <property type="protein sequence ID" value="KGQ70604.1"/>
    <property type="molecule type" value="Genomic_DNA"/>
</dbReference>
<dbReference type="InterPro" id="IPR016477">
    <property type="entry name" value="Fructo-/Ketosamine-3-kinase"/>
</dbReference>
<gene>
    <name evidence="3" type="ORF">OA57_04235</name>
</gene>
<dbReference type="RefSeq" id="WP_034613945.1">
    <property type="nucleotide sequence ID" value="NZ_JSUM01000006.1"/>
</dbReference>
<keyword evidence="4" id="KW-1185">Reference proteome</keyword>
<evidence type="ECO:0008006" key="5">
    <source>
        <dbReference type="Google" id="ProtNLM"/>
    </source>
</evidence>
<dbReference type="SUPFAM" id="SSF56112">
    <property type="entry name" value="Protein kinase-like (PK-like)"/>
    <property type="match status" value="1"/>
</dbReference>
<dbReference type="Proteomes" id="UP000030380">
    <property type="component" value="Unassembled WGS sequence"/>
</dbReference>
<organism evidence="3 4">
    <name type="scientific">Chelonobacter oris</name>
    <dbReference type="NCBI Taxonomy" id="505317"/>
    <lineage>
        <taxon>Bacteria</taxon>
        <taxon>Pseudomonadati</taxon>
        <taxon>Pseudomonadota</taxon>
        <taxon>Gammaproteobacteria</taxon>
        <taxon>Pasteurellales</taxon>
        <taxon>Pasteurellaceae</taxon>
        <taxon>Chelonobacter</taxon>
    </lineage>
</organism>
<reference evidence="3 4" key="1">
    <citation type="submission" date="2014-11" db="EMBL/GenBank/DDBJ databases">
        <title>Draft genome sequence of Chelonobacter oris 1662T, associated with respiratory disease in Hermann's Tortoises.</title>
        <authorList>
            <person name="Kudirkiene E."/>
            <person name="Hansen M.J."/>
            <person name="Bojesen A.M."/>
        </authorList>
    </citation>
    <scope>NUCLEOTIDE SEQUENCE [LARGE SCALE GENOMIC DNA]</scope>
    <source>
        <strain evidence="3 4">1662</strain>
    </source>
</reference>
<sequence length="285" mass="32634">MWKAISQLLAEQFGSYYTIKSKTPVEDGEMHQAWIIDDGKIPVFVKINDKSYRSLFRTEADQLALLAKSGTLRVPRVYGVGCAENSCFILMESLSLTAVPQSKMAELGAQLAALHTCGSNQEYGFDYDTWLGPVYQPNAWSKNWSNFFSENRIGWQLQLCKEKNIHFGRFEDIISSVTFHLAKYQPVPALLHGAFYYKHIGISDNEIVVFDPACYWGDAECDLALAELFYDLPAEFYQAYNGINPIDKGYRQRKTLYQLYYLLNFSHRFGGDYIKRAADIIELLN</sequence>
<evidence type="ECO:0000256" key="2">
    <source>
        <dbReference type="PIRNR" id="PIRNR006221"/>
    </source>
</evidence>
<keyword evidence="2" id="KW-0418">Kinase</keyword>
<accession>A0A0A3BAL8</accession>
<dbReference type="Pfam" id="PF03881">
    <property type="entry name" value="Fructosamin_kin"/>
    <property type="match status" value="1"/>
</dbReference>
<dbReference type="OrthoDB" id="5291879at2"/>
<dbReference type="Gene3D" id="3.30.200.20">
    <property type="entry name" value="Phosphorylase Kinase, domain 1"/>
    <property type="match status" value="1"/>
</dbReference>
<comment type="similarity">
    <text evidence="1 2">Belongs to the fructosamine kinase family.</text>
</comment>
<dbReference type="Gene3D" id="3.90.1200.10">
    <property type="match status" value="1"/>
</dbReference>
<dbReference type="InterPro" id="IPR011009">
    <property type="entry name" value="Kinase-like_dom_sf"/>
</dbReference>
<evidence type="ECO:0000313" key="3">
    <source>
        <dbReference type="EMBL" id="KGQ70604.1"/>
    </source>
</evidence>
<dbReference type="PANTHER" id="PTHR12149">
    <property type="entry name" value="FRUCTOSAMINE 3 KINASE-RELATED PROTEIN"/>
    <property type="match status" value="1"/>
</dbReference>
<name>A0A0A3BAL8_9PAST</name>
<evidence type="ECO:0000313" key="4">
    <source>
        <dbReference type="Proteomes" id="UP000030380"/>
    </source>
</evidence>
<dbReference type="GO" id="GO:0016301">
    <property type="term" value="F:kinase activity"/>
    <property type="evidence" value="ECO:0007669"/>
    <property type="project" value="UniProtKB-UniRule"/>
</dbReference>
<proteinExistence type="inferred from homology"/>
<dbReference type="PANTHER" id="PTHR12149:SF8">
    <property type="entry name" value="PROTEIN-RIBULOSAMINE 3-KINASE"/>
    <property type="match status" value="1"/>
</dbReference>
<protein>
    <recommendedName>
        <fullName evidence="5">Fructosamine kinase</fullName>
    </recommendedName>
</protein>
<dbReference type="AlphaFoldDB" id="A0A0A3BAL8"/>